<dbReference type="GO" id="GO:0008017">
    <property type="term" value="F:microtubule binding"/>
    <property type="evidence" value="ECO:0007669"/>
    <property type="project" value="InterPro"/>
</dbReference>
<feature type="compositionally biased region" description="Polar residues" evidence="9">
    <location>
        <begin position="364"/>
        <end position="375"/>
    </location>
</feature>
<dbReference type="InterPro" id="IPR010994">
    <property type="entry name" value="RuvA_2-like"/>
</dbReference>
<dbReference type="CDD" id="cd00106">
    <property type="entry name" value="KISc"/>
    <property type="match status" value="1"/>
</dbReference>
<dbReference type="GO" id="GO:0005874">
    <property type="term" value="C:microtubule"/>
    <property type="evidence" value="ECO:0007669"/>
    <property type="project" value="UniProtKB-KW"/>
</dbReference>
<evidence type="ECO:0000256" key="9">
    <source>
        <dbReference type="SAM" id="MobiDB-lite"/>
    </source>
</evidence>
<reference evidence="11 12" key="1">
    <citation type="submission" date="2017-04" db="EMBL/GenBank/DDBJ databases">
        <title>Draft genome sequence of Tuber borchii Vittad., a whitish edible truffle.</title>
        <authorList>
            <consortium name="DOE Joint Genome Institute"/>
            <person name="Murat C."/>
            <person name="Kuo A."/>
            <person name="Barry K.W."/>
            <person name="Clum A."/>
            <person name="Dockter R.B."/>
            <person name="Fauchery L."/>
            <person name="Iotti M."/>
            <person name="Kohler A."/>
            <person name="Labutti K."/>
            <person name="Lindquist E.A."/>
            <person name="Lipzen A."/>
            <person name="Ohm R.A."/>
            <person name="Wang M."/>
            <person name="Grigoriev I.V."/>
            <person name="Zambonelli A."/>
            <person name="Martin F.M."/>
        </authorList>
    </citation>
    <scope>NUCLEOTIDE SEQUENCE [LARGE SCALE GENOMIC DNA]</scope>
    <source>
        <strain evidence="11 12">Tbo3840</strain>
    </source>
</reference>
<dbReference type="GO" id="GO:0006281">
    <property type="term" value="P:DNA repair"/>
    <property type="evidence" value="ECO:0007669"/>
    <property type="project" value="InterPro"/>
</dbReference>
<dbReference type="GO" id="GO:0003777">
    <property type="term" value="F:microtubule motor activity"/>
    <property type="evidence" value="ECO:0007669"/>
    <property type="project" value="InterPro"/>
</dbReference>
<evidence type="ECO:0000256" key="1">
    <source>
        <dbReference type="ARBA" id="ARBA00018237"/>
    </source>
</evidence>
<dbReference type="GO" id="GO:0007018">
    <property type="term" value="P:microtubule-based movement"/>
    <property type="evidence" value="ECO:0007669"/>
    <property type="project" value="InterPro"/>
</dbReference>
<dbReference type="Gene3D" id="3.40.850.10">
    <property type="entry name" value="Kinesin motor domain"/>
    <property type="match status" value="1"/>
</dbReference>
<evidence type="ECO:0000256" key="7">
    <source>
        <dbReference type="ARBA" id="ARBA00045288"/>
    </source>
</evidence>
<comment type="caution">
    <text evidence="11">The sequence shown here is derived from an EMBL/GenBank/DDBJ whole genome shotgun (WGS) entry which is preliminary data.</text>
</comment>
<proteinExistence type="inferred from homology"/>
<keyword evidence="4" id="KW-0493">Microtubule</keyword>
<dbReference type="SMART" id="SM00129">
    <property type="entry name" value="KISc"/>
    <property type="match status" value="1"/>
</dbReference>
<evidence type="ECO:0000256" key="3">
    <source>
        <dbReference type="ARBA" id="ARBA00022553"/>
    </source>
</evidence>
<evidence type="ECO:0000259" key="10">
    <source>
        <dbReference type="PROSITE" id="PS50067"/>
    </source>
</evidence>
<keyword evidence="8" id="KW-0547">Nucleotide-binding</keyword>
<dbReference type="Pfam" id="PF00225">
    <property type="entry name" value="Kinesin"/>
    <property type="match status" value="1"/>
</dbReference>
<dbReference type="OrthoDB" id="3176171at2759"/>
<keyword evidence="11" id="KW-0378">Hydrolase</keyword>
<dbReference type="STRING" id="42251.A0A2T6ZJU1"/>
<accession>A0A2T6ZJU1</accession>
<dbReference type="GO" id="GO:0003677">
    <property type="term" value="F:DNA binding"/>
    <property type="evidence" value="ECO:0007669"/>
    <property type="project" value="InterPro"/>
</dbReference>
<feature type="region of interest" description="Disordered" evidence="9">
    <location>
        <begin position="575"/>
        <end position="623"/>
    </location>
</feature>
<feature type="domain" description="Kinesin motor" evidence="10">
    <location>
        <begin position="5"/>
        <end position="330"/>
    </location>
</feature>
<protein>
    <recommendedName>
        <fullName evidence="1">Kinesin-like protein KIF22</fullName>
    </recommendedName>
</protein>
<dbReference type="InterPro" id="IPR001752">
    <property type="entry name" value="Kinesin_motor_dom"/>
</dbReference>
<dbReference type="PANTHER" id="PTHR47969">
    <property type="entry name" value="CHROMOSOME-ASSOCIATED KINESIN KIF4A-RELATED"/>
    <property type="match status" value="1"/>
</dbReference>
<dbReference type="SUPFAM" id="SSF52540">
    <property type="entry name" value="P-loop containing nucleoside triphosphate hydrolases"/>
    <property type="match status" value="1"/>
</dbReference>
<keyword evidence="3" id="KW-0597">Phosphoprotein</keyword>
<dbReference type="GO" id="GO:0005875">
    <property type="term" value="C:microtubule associated complex"/>
    <property type="evidence" value="ECO:0007669"/>
    <property type="project" value="TreeGrafter"/>
</dbReference>
<dbReference type="EMBL" id="NESQ01000215">
    <property type="protein sequence ID" value="PUU75760.1"/>
    <property type="molecule type" value="Genomic_DNA"/>
</dbReference>
<comment type="similarity">
    <text evidence="8">Belongs to the TRAFAC class myosin-kinesin ATPase superfamily. Kinesin family.</text>
</comment>
<keyword evidence="12" id="KW-1185">Reference proteome</keyword>
<dbReference type="InterPro" id="IPR003583">
    <property type="entry name" value="Hlx-hairpin-Hlx_DNA-bd_motif"/>
</dbReference>
<evidence type="ECO:0000256" key="6">
    <source>
        <dbReference type="ARBA" id="ARBA00023175"/>
    </source>
</evidence>
<sequence>MTINNVRIIARIRPLLTGESEKEVVVSAEEDAISMPNPKNENEYFTFPFNAVYSQDSDQAQLFSEVSPTLKHLFKGNDVTIFAYGATGSGKTYTMRGQKAPSERGIIPRFLTAIYRRGKELERKTEGATTIRAIMTYYEIYNDRVFDLFQPPEKRTAAGLPLRESNGKTQVVGLIDKEITSLKEFEALYDKANANRSTSATKLNAHSSRSHAVICVKVVIEDKHTGESKTGTVSCIDLAGSEDNRRTCNDKERMTESASINKSLFVLAQCVEAMTKKQSRIPYRESKMTRILSLGQNNGLTVMILNLAPTRAFHLDTLSSLNFANRTKKIELKQAENEHPQVSFPSRHDQLPPMLSQHGPTRAFGTTKTNTTHASKPQKGFQKDKALKQSNRAPLAPQPLRQTSGVKKPMRSYDKHHQLSPTNIADIVEKKVEEILAARALKEPAKKTAADVSDEVNKRLELLEKKLEKKADAKAEGLTYILLAKQHAARGENFSALKMYELAVPYFPENDKLLKKISDLKDKDKKTTTINTTNGRSSSYSSVRQEVFVTEETFAQAPAPVPRPKPKRTFAVFSDNNRDAQQQPVPNPAPRSLPAVEMEDTDSEYEGDENEEEEWSPNTQQTPRTRNLLRIINSEDVSQIMKLKGVGKKRAEALAQAVRERRRAADMMDDDDDDFPAIKDLEELGMIKGIGQNMVENMRSGLGAAS</sequence>
<evidence type="ECO:0000256" key="8">
    <source>
        <dbReference type="PROSITE-ProRule" id="PRU00283"/>
    </source>
</evidence>
<keyword evidence="8" id="KW-0067">ATP-binding</keyword>
<evidence type="ECO:0000313" key="12">
    <source>
        <dbReference type="Proteomes" id="UP000244722"/>
    </source>
</evidence>
<dbReference type="SMART" id="SM00278">
    <property type="entry name" value="HhH1"/>
    <property type="match status" value="2"/>
</dbReference>
<dbReference type="GO" id="GO:0016787">
    <property type="term" value="F:hydrolase activity"/>
    <property type="evidence" value="ECO:0007669"/>
    <property type="project" value="UniProtKB-KW"/>
</dbReference>
<dbReference type="InterPro" id="IPR027417">
    <property type="entry name" value="P-loop_NTPase"/>
</dbReference>
<gene>
    <name evidence="11" type="ORF">B9Z19DRAFT_1053310</name>
</gene>
<dbReference type="InterPro" id="IPR036961">
    <property type="entry name" value="Kinesin_motor_dom_sf"/>
</dbReference>
<evidence type="ECO:0000256" key="2">
    <source>
        <dbReference type="ARBA" id="ARBA00022499"/>
    </source>
</evidence>
<evidence type="ECO:0000313" key="11">
    <source>
        <dbReference type="EMBL" id="PUU75760.1"/>
    </source>
</evidence>
<dbReference type="PRINTS" id="PR00380">
    <property type="entry name" value="KINESINHEAVY"/>
</dbReference>
<dbReference type="PANTHER" id="PTHR47969:SF9">
    <property type="entry name" value="KINESIN-LIKE PROTEIN"/>
    <property type="match status" value="1"/>
</dbReference>
<dbReference type="GO" id="GO:0051231">
    <property type="term" value="P:spindle elongation"/>
    <property type="evidence" value="ECO:0007669"/>
    <property type="project" value="TreeGrafter"/>
</dbReference>
<feature type="binding site" evidence="8">
    <location>
        <begin position="85"/>
        <end position="92"/>
    </location>
    <ligand>
        <name>ATP</name>
        <dbReference type="ChEBI" id="CHEBI:30616"/>
    </ligand>
</feature>
<dbReference type="SUPFAM" id="SSF47781">
    <property type="entry name" value="RuvA domain 2-like"/>
    <property type="match status" value="1"/>
</dbReference>
<keyword evidence="6 8" id="KW-0505">Motor protein</keyword>
<dbReference type="Gene3D" id="1.10.150.320">
    <property type="entry name" value="Photosystem II 12 kDa extrinsic protein"/>
    <property type="match status" value="1"/>
</dbReference>
<feature type="compositionally biased region" description="Acidic residues" evidence="9">
    <location>
        <begin position="597"/>
        <end position="615"/>
    </location>
</feature>
<evidence type="ECO:0000256" key="4">
    <source>
        <dbReference type="ARBA" id="ARBA00022701"/>
    </source>
</evidence>
<dbReference type="PROSITE" id="PS50067">
    <property type="entry name" value="KINESIN_MOTOR_2"/>
    <property type="match status" value="1"/>
</dbReference>
<dbReference type="GO" id="GO:0005524">
    <property type="term" value="F:ATP binding"/>
    <property type="evidence" value="ECO:0007669"/>
    <property type="project" value="UniProtKB-UniRule"/>
</dbReference>
<name>A0A2T6ZJU1_TUBBO</name>
<comment type="function">
    <text evidence="7">Kinesin family member that is involved in spindle formation and the movements of chromosomes during mitosis and meiosis. Binds to microtubules and to DNA. Plays a role in congression of laterally attached chromosomes in NDC80-depleted cells.</text>
</comment>
<dbReference type="AlphaFoldDB" id="A0A2T6ZJU1"/>
<keyword evidence="2" id="KW-1017">Isopeptide bond</keyword>
<dbReference type="Proteomes" id="UP000244722">
    <property type="component" value="Unassembled WGS sequence"/>
</dbReference>
<organism evidence="11 12">
    <name type="scientific">Tuber borchii</name>
    <name type="common">White truffle</name>
    <dbReference type="NCBI Taxonomy" id="42251"/>
    <lineage>
        <taxon>Eukaryota</taxon>
        <taxon>Fungi</taxon>
        <taxon>Dikarya</taxon>
        <taxon>Ascomycota</taxon>
        <taxon>Pezizomycotina</taxon>
        <taxon>Pezizomycetes</taxon>
        <taxon>Pezizales</taxon>
        <taxon>Tuberaceae</taxon>
        <taxon>Tuber</taxon>
    </lineage>
</organism>
<dbReference type="InterPro" id="IPR027640">
    <property type="entry name" value="Kinesin-like_fam"/>
</dbReference>
<evidence type="ECO:0000256" key="5">
    <source>
        <dbReference type="ARBA" id="ARBA00023054"/>
    </source>
</evidence>
<keyword evidence="5" id="KW-0175">Coiled coil</keyword>
<dbReference type="GO" id="GO:0007052">
    <property type="term" value="P:mitotic spindle organization"/>
    <property type="evidence" value="ECO:0007669"/>
    <property type="project" value="TreeGrafter"/>
</dbReference>
<feature type="region of interest" description="Disordered" evidence="9">
    <location>
        <begin position="335"/>
        <end position="406"/>
    </location>
</feature>